<dbReference type="EMBL" id="CM042884">
    <property type="protein sequence ID" value="KAI4369764.1"/>
    <property type="molecule type" value="Genomic_DNA"/>
</dbReference>
<proteinExistence type="predicted"/>
<name>A0ACB9QT58_9MYRT</name>
<evidence type="ECO:0000313" key="2">
    <source>
        <dbReference type="Proteomes" id="UP001057402"/>
    </source>
</evidence>
<keyword evidence="2" id="KW-1185">Reference proteome</keyword>
<accession>A0ACB9QT58</accession>
<dbReference type="Proteomes" id="UP001057402">
    <property type="component" value="Chromosome 5"/>
</dbReference>
<protein>
    <submittedName>
        <fullName evidence="1">Uncharacterized protein</fullName>
    </submittedName>
</protein>
<evidence type="ECO:0000313" key="1">
    <source>
        <dbReference type="EMBL" id="KAI4369764.1"/>
    </source>
</evidence>
<organism evidence="1 2">
    <name type="scientific">Melastoma candidum</name>
    <dbReference type="NCBI Taxonomy" id="119954"/>
    <lineage>
        <taxon>Eukaryota</taxon>
        <taxon>Viridiplantae</taxon>
        <taxon>Streptophyta</taxon>
        <taxon>Embryophyta</taxon>
        <taxon>Tracheophyta</taxon>
        <taxon>Spermatophyta</taxon>
        <taxon>Magnoliopsida</taxon>
        <taxon>eudicotyledons</taxon>
        <taxon>Gunneridae</taxon>
        <taxon>Pentapetalae</taxon>
        <taxon>rosids</taxon>
        <taxon>malvids</taxon>
        <taxon>Myrtales</taxon>
        <taxon>Melastomataceae</taxon>
        <taxon>Melastomatoideae</taxon>
        <taxon>Melastomateae</taxon>
        <taxon>Melastoma</taxon>
    </lineage>
</organism>
<reference evidence="2" key="1">
    <citation type="journal article" date="2023" name="Front. Plant Sci.">
        <title>Chromosomal-level genome assembly of Melastoma candidum provides insights into trichome evolution.</title>
        <authorList>
            <person name="Zhong Y."/>
            <person name="Wu W."/>
            <person name="Sun C."/>
            <person name="Zou P."/>
            <person name="Liu Y."/>
            <person name="Dai S."/>
            <person name="Zhou R."/>
        </authorList>
    </citation>
    <scope>NUCLEOTIDE SEQUENCE [LARGE SCALE GENOMIC DNA]</scope>
</reference>
<comment type="caution">
    <text evidence="1">The sequence shown here is derived from an EMBL/GenBank/DDBJ whole genome shotgun (WGS) entry which is preliminary data.</text>
</comment>
<gene>
    <name evidence="1" type="ORF">MLD38_018172</name>
</gene>
<sequence>MPSTVPTSAPPPPSTTPSCTLFVGRLSHFTSNDSFRLAMTKYGRVKSLHLVRHIVTGTSHGYALVEYETEKEKRRAYK</sequence>